<keyword evidence="4 5" id="KW-0472">Membrane</keyword>
<dbReference type="PANTHER" id="PTHR43310:SF1">
    <property type="entry name" value="SULFATE TRANSPORTER YBAR-RELATED"/>
    <property type="match status" value="1"/>
</dbReference>
<keyword evidence="3 5" id="KW-1133">Transmembrane helix</keyword>
<dbReference type="InterPro" id="IPR036513">
    <property type="entry name" value="STAS_dom_sf"/>
</dbReference>
<dbReference type="Pfam" id="PF01740">
    <property type="entry name" value="STAS"/>
    <property type="match status" value="1"/>
</dbReference>
<feature type="transmembrane region" description="Helical" evidence="5">
    <location>
        <begin position="168"/>
        <end position="187"/>
    </location>
</feature>
<evidence type="ECO:0000313" key="8">
    <source>
        <dbReference type="Proteomes" id="UP000295416"/>
    </source>
</evidence>
<dbReference type="GO" id="GO:0008271">
    <property type="term" value="F:secondary active sulfate transmembrane transporter activity"/>
    <property type="evidence" value="ECO:0007669"/>
    <property type="project" value="InterPro"/>
</dbReference>
<protein>
    <submittedName>
        <fullName evidence="7">SulP family sulfate permease</fullName>
    </submittedName>
</protein>
<dbReference type="Proteomes" id="UP000295416">
    <property type="component" value="Unassembled WGS sequence"/>
</dbReference>
<dbReference type="AlphaFoldDB" id="A0A4R2P4K9"/>
<gene>
    <name evidence="7" type="ORF">EV207_1143</name>
</gene>
<dbReference type="InterPro" id="IPR002645">
    <property type="entry name" value="STAS_dom"/>
</dbReference>
<dbReference type="Gene3D" id="3.30.750.24">
    <property type="entry name" value="STAS domain"/>
    <property type="match status" value="1"/>
</dbReference>
<accession>A0A4R2P4K9</accession>
<keyword evidence="8" id="KW-1185">Reference proteome</keyword>
<evidence type="ECO:0000256" key="5">
    <source>
        <dbReference type="SAM" id="Phobius"/>
    </source>
</evidence>
<feature type="transmembrane region" description="Helical" evidence="5">
    <location>
        <begin position="260"/>
        <end position="283"/>
    </location>
</feature>
<feature type="transmembrane region" description="Helical" evidence="5">
    <location>
        <begin position="44"/>
        <end position="60"/>
    </location>
</feature>
<feature type="transmembrane region" description="Helical" evidence="5">
    <location>
        <begin position="350"/>
        <end position="382"/>
    </location>
</feature>
<dbReference type="SUPFAM" id="SSF52091">
    <property type="entry name" value="SpoIIaa-like"/>
    <property type="match status" value="1"/>
</dbReference>
<dbReference type="Pfam" id="PF00916">
    <property type="entry name" value="Sulfate_transp"/>
    <property type="match status" value="2"/>
</dbReference>
<evidence type="ECO:0000256" key="2">
    <source>
        <dbReference type="ARBA" id="ARBA00022692"/>
    </source>
</evidence>
<dbReference type="InterPro" id="IPR018045">
    <property type="entry name" value="S04_transporter_CS"/>
</dbReference>
<feature type="transmembrane region" description="Helical" evidence="5">
    <location>
        <begin position="89"/>
        <end position="107"/>
    </location>
</feature>
<organism evidence="7 8">
    <name type="scientific">Scopulibacillus darangshiensis</name>
    <dbReference type="NCBI Taxonomy" id="442528"/>
    <lineage>
        <taxon>Bacteria</taxon>
        <taxon>Bacillati</taxon>
        <taxon>Bacillota</taxon>
        <taxon>Bacilli</taxon>
        <taxon>Bacillales</taxon>
        <taxon>Sporolactobacillaceae</taxon>
        <taxon>Scopulibacillus</taxon>
    </lineage>
</organism>
<comment type="caution">
    <text evidence="7">The sequence shown here is derived from an EMBL/GenBank/DDBJ whole genome shotgun (WGS) entry which is preliminary data.</text>
</comment>
<feature type="transmembrane region" description="Helical" evidence="5">
    <location>
        <begin position="320"/>
        <end position="338"/>
    </location>
</feature>
<sequence length="483" mass="52003">MSFMTIKHDWLSNVRADFLSGLTVAFALIPEAIGFSIIAGVDPMVGLYASVCIAIVIAFAGGRPAMISAATGSTAVLMVSLVHDHGVEYLFAATILTGMIQFLFGILKIGRLLSFLPQTVLTGFVNALAIVIFMAQLPQFVNANWIMYAMVAGTLVMIYLFPFITKTVPSALVAIIIMTIISFTLHLDLKTVGDMGHISDSLPIFHIPSVPLSLDTFLIVFPTALAISIVGLTESLVTATIVDEFTGSTSNKNREARGQGIANIVSGLFGGMAGCGMIGQSVINVQSGGRKRLSTLTAGVFLLVLIILLGNVVKQVPMAALVGVMITVSIGTFDWHSVRHLKKYPLSEAVIMILTVVVVVYTKNLAIGVVLGVALSAIVFGWKMAHIKTTSRIEGNKKIYVISGQMFFGTTSHFISEFDYEKDPEKIEIDFTHSHIWDHSSVTAIAKVIQKYESYNKKVSLIGINDESTKIVNRIGLDSASGH</sequence>
<dbReference type="PROSITE" id="PS50801">
    <property type="entry name" value="STAS"/>
    <property type="match status" value="1"/>
</dbReference>
<dbReference type="PROSITE" id="PS01130">
    <property type="entry name" value="SLC26A"/>
    <property type="match status" value="1"/>
</dbReference>
<feature type="domain" description="STAS" evidence="6">
    <location>
        <begin position="387"/>
        <end position="483"/>
    </location>
</feature>
<feature type="transmembrane region" description="Helical" evidence="5">
    <location>
        <begin position="143"/>
        <end position="161"/>
    </location>
</feature>
<keyword evidence="2 5" id="KW-0812">Transmembrane</keyword>
<feature type="transmembrane region" description="Helical" evidence="5">
    <location>
        <begin position="295"/>
        <end position="313"/>
    </location>
</feature>
<proteinExistence type="predicted"/>
<feature type="transmembrane region" description="Helical" evidence="5">
    <location>
        <begin position="119"/>
        <end position="137"/>
    </location>
</feature>
<dbReference type="GO" id="GO:0016020">
    <property type="term" value="C:membrane"/>
    <property type="evidence" value="ECO:0007669"/>
    <property type="project" value="UniProtKB-SubCell"/>
</dbReference>
<dbReference type="InterPro" id="IPR011547">
    <property type="entry name" value="SLC26A/SulP_dom"/>
</dbReference>
<evidence type="ECO:0000313" key="7">
    <source>
        <dbReference type="EMBL" id="TCP28881.1"/>
    </source>
</evidence>
<feature type="transmembrane region" description="Helical" evidence="5">
    <location>
        <begin position="217"/>
        <end position="239"/>
    </location>
</feature>
<dbReference type="EMBL" id="SLXK01000014">
    <property type="protein sequence ID" value="TCP28881.1"/>
    <property type="molecule type" value="Genomic_DNA"/>
</dbReference>
<evidence type="ECO:0000256" key="1">
    <source>
        <dbReference type="ARBA" id="ARBA00004141"/>
    </source>
</evidence>
<comment type="subcellular location">
    <subcellularLocation>
        <location evidence="1">Membrane</location>
        <topology evidence="1">Multi-pass membrane protein</topology>
    </subcellularLocation>
</comment>
<dbReference type="InterPro" id="IPR052706">
    <property type="entry name" value="Membrane-Transporter-like"/>
</dbReference>
<evidence type="ECO:0000256" key="3">
    <source>
        <dbReference type="ARBA" id="ARBA00022989"/>
    </source>
</evidence>
<dbReference type="PANTHER" id="PTHR43310">
    <property type="entry name" value="SULFATE TRANSPORTER YBAR-RELATED"/>
    <property type="match status" value="1"/>
</dbReference>
<name>A0A4R2P4K9_9BACL</name>
<evidence type="ECO:0000259" key="6">
    <source>
        <dbReference type="PROSITE" id="PS50801"/>
    </source>
</evidence>
<dbReference type="CDD" id="cd07042">
    <property type="entry name" value="STAS_SulP_like_sulfate_transporter"/>
    <property type="match status" value="1"/>
</dbReference>
<evidence type="ECO:0000256" key="4">
    <source>
        <dbReference type="ARBA" id="ARBA00023136"/>
    </source>
</evidence>
<reference evidence="7 8" key="1">
    <citation type="submission" date="2019-03" db="EMBL/GenBank/DDBJ databases">
        <title>Genomic Encyclopedia of Type Strains, Phase IV (KMG-IV): sequencing the most valuable type-strain genomes for metagenomic binning, comparative biology and taxonomic classification.</title>
        <authorList>
            <person name="Goeker M."/>
        </authorList>
    </citation>
    <scope>NUCLEOTIDE SEQUENCE [LARGE SCALE GENOMIC DNA]</scope>
    <source>
        <strain evidence="7 8">DSM 19377</strain>
    </source>
</reference>